<name>A0A6J8AIH0_MYTCO</name>
<dbReference type="InterPro" id="IPR005821">
    <property type="entry name" value="Ion_trans_dom"/>
</dbReference>
<keyword evidence="6" id="KW-0851">Voltage-gated channel</keyword>
<feature type="compositionally biased region" description="Polar residues" evidence="13">
    <location>
        <begin position="252"/>
        <end position="271"/>
    </location>
</feature>
<dbReference type="GO" id="GO:0034702">
    <property type="term" value="C:monoatomic ion channel complex"/>
    <property type="evidence" value="ECO:0007669"/>
    <property type="project" value="UniProtKB-KW"/>
</dbReference>
<protein>
    <recommendedName>
        <fullName evidence="2">Voltage-gated hydrogen channel 1</fullName>
    </recommendedName>
    <alternativeName>
        <fullName evidence="12">Hydrogen voltage-gated channel 1</fullName>
    </alternativeName>
</protein>
<evidence type="ECO:0000256" key="8">
    <source>
        <dbReference type="ARBA" id="ARBA00023054"/>
    </source>
</evidence>
<evidence type="ECO:0000313" key="17">
    <source>
        <dbReference type="Proteomes" id="UP000507470"/>
    </source>
</evidence>
<dbReference type="SUPFAM" id="SSF81324">
    <property type="entry name" value="Voltage-gated potassium channels"/>
    <property type="match status" value="1"/>
</dbReference>
<dbReference type="GO" id="GO:0005886">
    <property type="term" value="C:plasma membrane"/>
    <property type="evidence" value="ECO:0007669"/>
    <property type="project" value="UniProtKB-SubCell"/>
</dbReference>
<evidence type="ECO:0000256" key="4">
    <source>
        <dbReference type="ARBA" id="ARBA00022475"/>
    </source>
</evidence>
<keyword evidence="4" id="KW-1003">Cell membrane</keyword>
<dbReference type="OrthoDB" id="427456at2759"/>
<dbReference type="EMBL" id="CACVKT020001354">
    <property type="protein sequence ID" value="CAC5367149.1"/>
    <property type="molecule type" value="Genomic_DNA"/>
</dbReference>
<comment type="subcellular location">
    <subcellularLocation>
        <location evidence="1">Cell membrane</location>
        <topology evidence="1">Multi-pass membrane protein</topology>
    </subcellularLocation>
</comment>
<keyword evidence="7 14" id="KW-1133">Transmembrane helix</keyword>
<sequence length="271" mass="31124">MKIQMDGFHKIYDDLEKVIDKEDTNSSITSDSDDAKTDLKTFREKVEYVLNTSKFQIVIVCLVILDCLFVIAELLIDMEIITLPNHDTNVAPMVFHYCSLAVLSLFIIEIIIRIYALRLKFFKHKLEMFDAIVVIVSFVLDIVFRKNEGPESGLGLLVVLRLWRVTRILNGIVLTVKKQAEKKLQREKRLRQACEQELTKYREYCTAQEQEIELLRGLLRKHGIEDITRIDRQPIVVRTIDVVAEVNHLASEKTSSTDSGSERNSSPPASS</sequence>
<evidence type="ECO:0000256" key="10">
    <source>
        <dbReference type="ARBA" id="ARBA00023136"/>
    </source>
</evidence>
<feature type="domain" description="Ion transport" evidence="15">
    <location>
        <begin position="55"/>
        <end position="170"/>
    </location>
</feature>
<dbReference type="Gene3D" id="1.20.120.350">
    <property type="entry name" value="Voltage-gated potassium channels. Chain C"/>
    <property type="match status" value="1"/>
</dbReference>
<dbReference type="PANTHER" id="PTHR46480:SF1">
    <property type="entry name" value="VOLTAGE-GATED HYDROGEN CHANNEL 1"/>
    <property type="match status" value="1"/>
</dbReference>
<keyword evidence="10 14" id="KW-0472">Membrane</keyword>
<dbReference type="Pfam" id="PF00520">
    <property type="entry name" value="Ion_trans"/>
    <property type="match status" value="1"/>
</dbReference>
<evidence type="ECO:0000256" key="14">
    <source>
        <dbReference type="SAM" id="Phobius"/>
    </source>
</evidence>
<keyword evidence="5 14" id="KW-0812">Transmembrane</keyword>
<keyword evidence="9" id="KW-0406">Ion transport</keyword>
<evidence type="ECO:0000256" key="7">
    <source>
        <dbReference type="ARBA" id="ARBA00022989"/>
    </source>
</evidence>
<reference evidence="16 17" key="1">
    <citation type="submission" date="2020-06" db="EMBL/GenBank/DDBJ databases">
        <authorList>
            <person name="Li R."/>
            <person name="Bekaert M."/>
        </authorList>
    </citation>
    <scope>NUCLEOTIDE SEQUENCE [LARGE SCALE GENOMIC DNA]</scope>
    <source>
        <strain evidence="17">wild</strain>
    </source>
</reference>
<feature type="transmembrane region" description="Helical" evidence="14">
    <location>
        <begin position="94"/>
        <end position="116"/>
    </location>
</feature>
<evidence type="ECO:0000256" key="5">
    <source>
        <dbReference type="ARBA" id="ARBA00022692"/>
    </source>
</evidence>
<keyword evidence="11" id="KW-0407">Ion channel</keyword>
<evidence type="ECO:0000256" key="9">
    <source>
        <dbReference type="ARBA" id="ARBA00023065"/>
    </source>
</evidence>
<dbReference type="Proteomes" id="UP000507470">
    <property type="component" value="Unassembled WGS sequence"/>
</dbReference>
<keyword evidence="8" id="KW-0175">Coiled coil</keyword>
<dbReference type="PANTHER" id="PTHR46480">
    <property type="entry name" value="F20B24.22"/>
    <property type="match status" value="1"/>
</dbReference>
<evidence type="ECO:0000256" key="2">
    <source>
        <dbReference type="ARBA" id="ARBA00015897"/>
    </source>
</evidence>
<dbReference type="GO" id="GO:0030171">
    <property type="term" value="F:voltage-gated proton channel activity"/>
    <property type="evidence" value="ECO:0007669"/>
    <property type="project" value="InterPro"/>
</dbReference>
<evidence type="ECO:0000256" key="13">
    <source>
        <dbReference type="SAM" id="MobiDB-lite"/>
    </source>
</evidence>
<dbReference type="InterPro" id="IPR027359">
    <property type="entry name" value="Volt_channel_dom_sf"/>
</dbReference>
<organism evidence="16 17">
    <name type="scientific">Mytilus coruscus</name>
    <name type="common">Sea mussel</name>
    <dbReference type="NCBI Taxonomy" id="42192"/>
    <lineage>
        <taxon>Eukaryota</taxon>
        <taxon>Metazoa</taxon>
        <taxon>Spiralia</taxon>
        <taxon>Lophotrochozoa</taxon>
        <taxon>Mollusca</taxon>
        <taxon>Bivalvia</taxon>
        <taxon>Autobranchia</taxon>
        <taxon>Pteriomorphia</taxon>
        <taxon>Mytilida</taxon>
        <taxon>Mytiloidea</taxon>
        <taxon>Mytilidae</taxon>
        <taxon>Mytilinae</taxon>
        <taxon>Mytilus</taxon>
    </lineage>
</organism>
<dbReference type="InterPro" id="IPR031846">
    <property type="entry name" value="Hvcn1"/>
</dbReference>
<dbReference type="AlphaFoldDB" id="A0A6J8AIH0"/>
<evidence type="ECO:0000256" key="12">
    <source>
        <dbReference type="ARBA" id="ARBA00031989"/>
    </source>
</evidence>
<feature type="region of interest" description="Disordered" evidence="13">
    <location>
        <begin position="250"/>
        <end position="271"/>
    </location>
</feature>
<evidence type="ECO:0000256" key="6">
    <source>
        <dbReference type="ARBA" id="ARBA00022882"/>
    </source>
</evidence>
<accession>A0A6J8AIH0</accession>
<feature type="transmembrane region" description="Helical" evidence="14">
    <location>
        <begin position="55"/>
        <end position="74"/>
    </location>
</feature>
<evidence type="ECO:0000256" key="1">
    <source>
        <dbReference type="ARBA" id="ARBA00004651"/>
    </source>
</evidence>
<evidence type="ECO:0000256" key="11">
    <source>
        <dbReference type="ARBA" id="ARBA00023303"/>
    </source>
</evidence>
<keyword evidence="3" id="KW-0813">Transport</keyword>
<evidence type="ECO:0000313" key="16">
    <source>
        <dbReference type="EMBL" id="CAC5367149.1"/>
    </source>
</evidence>
<evidence type="ECO:0000259" key="15">
    <source>
        <dbReference type="Pfam" id="PF00520"/>
    </source>
</evidence>
<keyword evidence="17" id="KW-1185">Reference proteome</keyword>
<gene>
    <name evidence="16" type="ORF">MCOR_7178</name>
</gene>
<proteinExistence type="predicted"/>
<evidence type="ECO:0000256" key="3">
    <source>
        <dbReference type="ARBA" id="ARBA00022448"/>
    </source>
</evidence>